<accession>A0ABS1VJJ5</accession>
<dbReference type="EMBL" id="JAENHO010000003">
    <property type="protein sequence ID" value="MBL7254890.1"/>
    <property type="molecule type" value="Genomic_DNA"/>
</dbReference>
<protein>
    <submittedName>
        <fullName evidence="1">Uncharacterized protein</fullName>
    </submittedName>
</protein>
<organism evidence="1 2">
    <name type="scientific">Paractinoplanes lichenicola</name>
    <dbReference type="NCBI Taxonomy" id="2802976"/>
    <lineage>
        <taxon>Bacteria</taxon>
        <taxon>Bacillati</taxon>
        <taxon>Actinomycetota</taxon>
        <taxon>Actinomycetes</taxon>
        <taxon>Micromonosporales</taxon>
        <taxon>Micromonosporaceae</taxon>
        <taxon>Paractinoplanes</taxon>
    </lineage>
</organism>
<gene>
    <name evidence="1" type="ORF">JKJ07_11260</name>
</gene>
<evidence type="ECO:0000313" key="2">
    <source>
        <dbReference type="Proteomes" id="UP000598996"/>
    </source>
</evidence>
<sequence length="73" mass="7856">MAEIYVSTDVETDGPIPGRHSLLSFGSAAFRADGTYTAGHDGLVGEEPRRVAACRSNHLWFAMRHAAGSRPAR</sequence>
<evidence type="ECO:0000313" key="1">
    <source>
        <dbReference type="EMBL" id="MBL7254890.1"/>
    </source>
</evidence>
<reference evidence="1 2" key="1">
    <citation type="submission" date="2021-01" db="EMBL/GenBank/DDBJ databases">
        <title>Actinoplanes sp. nov. LDG1-01 isolated from lichen.</title>
        <authorList>
            <person name="Saeng-In P."/>
            <person name="Phongsopitanun W."/>
            <person name="Kanchanasin P."/>
            <person name="Yuki M."/>
            <person name="Kudo T."/>
            <person name="Ohkuma M."/>
            <person name="Tanasupawat S."/>
        </authorList>
    </citation>
    <scope>NUCLEOTIDE SEQUENCE [LARGE SCALE GENOMIC DNA]</scope>
    <source>
        <strain evidence="1 2">LDG1-01</strain>
    </source>
</reference>
<keyword evidence="2" id="KW-1185">Reference proteome</keyword>
<dbReference type="Proteomes" id="UP000598996">
    <property type="component" value="Unassembled WGS sequence"/>
</dbReference>
<proteinExistence type="predicted"/>
<dbReference type="RefSeq" id="WP_202991394.1">
    <property type="nucleotide sequence ID" value="NZ_JAENHO010000003.1"/>
</dbReference>
<comment type="caution">
    <text evidence="1">The sequence shown here is derived from an EMBL/GenBank/DDBJ whole genome shotgun (WGS) entry which is preliminary data.</text>
</comment>
<name>A0ABS1VJJ5_9ACTN</name>